<dbReference type="InterPro" id="IPR029052">
    <property type="entry name" value="Metallo-depent_PP-like"/>
</dbReference>
<evidence type="ECO:0000313" key="3">
    <source>
        <dbReference type="EMBL" id="OVE47469.1"/>
    </source>
</evidence>
<evidence type="ECO:0000313" key="4">
    <source>
        <dbReference type="Proteomes" id="UP000196342"/>
    </source>
</evidence>
<dbReference type="Proteomes" id="UP000196342">
    <property type="component" value="Unassembled WGS sequence"/>
</dbReference>
<organism evidence="3 4">
    <name type="scientific">Chromobacterium violaceum</name>
    <dbReference type="NCBI Taxonomy" id="536"/>
    <lineage>
        <taxon>Bacteria</taxon>
        <taxon>Pseudomonadati</taxon>
        <taxon>Pseudomonadota</taxon>
        <taxon>Betaproteobacteria</taxon>
        <taxon>Neisseriales</taxon>
        <taxon>Chromobacteriaceae</taxon>
        <taxon>Chromobacterium</taxon>
    </lineage>
</organism>
<evidence type="ECO:0000259" key="2">
    <source>
        <dbReference type="Pfam" id="PF00149"/>
    </source>
</evidence>
<dbReference type="Pfam" id="PF00149">
    <property type="entry name" value="Metallophos"/>
    <property type="match status" value="1"/>
</dbReference>
<evidence type="ECO:0000256" key="1">
    <source>
        <dbReference type="SAM" id="Coils"/>
    </source>
</evidence>
<dbReference type="GO" id="GO:0016787">
    <property type="term" value="F:hydrolase activity"/>
    <property type="evidence" value="ECO:0007669"/>
    <property type="project" value="InterPro"/>
</dbReference>
<reference evidence="3 4" key="1">
    <citation type="submission" date="2017-05" db="EMBL/GenBank/DDBJ databases">
        <title>Chromobacterium violaceum GHPS1 isolated from Hydrocarbon polluted soil in French Guiana display an awesome secondary metabolite arsenal and a battery of drug and heavy-metal-resistance and detoxification of xenobiotics proteins.</title>
        <authorList>
            <person name="Belbahri L."/>
        </authorList>
    </citation>
    <scope>NUCLEOTIDE SEQUENCE [LARGE SCALE GENOMIC DNA]</scope>
    <source>
        <strain evidence="3 4">GHPS1</strain>
    </source>
</reference>
<feature type="coiled-coil region" evidence="1">
    <location>
        <begin position="8"/>
        <end position="42"/>
    </location>
</feature>
<accession>A0A202B7R0</accession>
<feature type="domain" description="Calcineurin-like phosphoesterase" evidence="2">
    <location>
        <begin position="137"/>
        <end position="314"/>
    </location>
</feature>
<dbReference type="InterPro" id="IPR004843">
    <property type="entry name" value="Calcineurin-like_PHP"/>
</dbReference>
<proteinExistence type="predicted"/>
<name>A0A202B7R0_CHRVL</name>
<keyword evidence="1" id="KW-0175">Coiled coil</keyword>
<comment type="caution">
    <text evidence="3">The sequence shown here is derived from an EMBL/GenBank/DDBJ whole genome shotgun (WGS) entry which is preliminary data.</text>
</comment>
<sequence>MGMFDDWRKRVEDDLVGAQQALEQKQQLLERLKQVHQQALDLIDSGSTVPIDIPWEFAHGLSILEGVVDGRHLPSTEAELPTRVMDDGTLLGCRKWELLDPQWGEALVEWFEHLLNRAPWAANPNHVAMPDKVSLNIAGDWGSGDYIAAKVAKAMEAKPADYTVHLGDVYYAGSAPDELRDFAAWPAGAHGQFTLNSNHEMYNGAFGYFKELGLRFPLQQGTSYFSLYNHNWLILGLDTAYWSEKFNLYMDGALGDAQTAWLKTVTAGWQGKIMLLSHHQGYAMDGSATTPLYQEVVAALGREPDYWYWGHLHNVICYRQQGKLLARCVGHGAIPYGPAKVLDGKPQVAWAETRSADDSQYPERVLNGFVRLELNGEALTEIFYDENGYQRWPEP</sequence>
<dbReference type="AlphaFoldDB" id="A0A202B7R0"/>
<keyword evidence="4" id="KW-1185">Reference proteome</keyword>
<dbReference type="EMBL" id="NHOO01000011">
    <property type="protein sequence ID" value="OVE47469.1"/>
    <property type="molecule type" value="Genomic_DNA"/>
</dbReference>
<dbReference type="SUPFAM" id="SSF56300">
    <property type="entry name" value="Metallo-dependent phosphatases"/>
    <property type="match status" value="1"/>
</dbReference>
<dbReference type="Gene3D" id="3.60.21.10">
    <property type="match status" value="1"/>
</dbReference>
<gene>
    <name evidence="3" type="ORF">CBW21_14375</name>
</gene>
<protein>
    <submittedName>
        <fullName evidence="3">Metallophosphoesterase</fullName>
    </submittedName>
</protein>